<gene>
    <name evidence="3" type="ORF">BDK51DRAFT_48465</name>
</gene>
<feature type="compositionally biased region" description="Basic and acidic residues" evidence="1">
    <location>
        <begin position="284"/>
        <end position="297"/>
    </location>
</feature>
<reference evidence="4" key="1">
    <citation type="journal article" date="2018" name="Nat. Microbiol.">
        <title>Leveraging single-cell genomics to expand the fungal tree of life.</title>
        <authorList>
            <person name="Ahrendt S.R."/>
            <person name="Quandt C.A."/>
            <person name="Ciobanu D."/>
            <person name="Clum A."/>
            <person name="Salamov A."/>
            <person name="Andreopoulos B."/>
            <person name="Cheng J.F."/>
            <person name="Woyke T."/>
            <person name="Pelin A."/>
            <person name="Henrissat B."/>
            <person name="Reynolds N.K."/>
            <person name="Benny G.L."/>
            <person name="Smith M.E."/>
            <person name="James T.Y."/>
            <person name="Grigoriev I.V."/>
        </authorList>
    </citation>
    <scope>NUCLEOTIDE SEQUENCE [LARGE SCALE GENOMIC DNA]</scope>
</reference>
<evidence type="ECO:0000313" key="3">
    <source>
        <dbReference type="EMBL" id="RKO82774.1"/>
    </source>
</evidence>
<feature type="signal peptide" evidence="2">
    <location>
        <begin position="1"/>
        <end position="17"/>
    </location>
</feature>
<evidence type="ECO:0000256" key="2">
    <source>
        <dbReference type="SAM" id="SignalP"/>
    </source>
</evidence>
<name>A0A4P9VTD5_9FUNG</name>
<keyword evidence="2" id="KW-0732">Signal</keyword>
<dbReference type="Proteomes" id="UP000269721">
    <property type="component" value="Unassembled WGS sequence"/>
</dbReference>
<sequence>MAVLLVALAASVEWAFQTPFFFIPLPSPSHPRQTQPQRRSAIPLSTTAHHEHHVPLTWPPLPDTQPALFLSLLLDVLNPILELLFALTQWSSAQIHAPKSRQRDLIQQVCKLLLRICGIRERDPALLGSLEALVLEGREYHEEPGRGGQIAADERPWHRNQPAGSWLLGRHCPLYEIVHNYSIKSRLDLKLEALPRKLETMQARRFWSFKREPNSYYIPEGGMKNLPVDLERLPRTDMEMLQWLEGGDDEEVEDDDDGAYEDDDYGAEDGADDGAVDGVTDDAESGREDGEESKFNYDDFYDGFASSEEVGTESEGDAGDEE</sequence>
<accession>A0A4P9VTD5</accession>
<dbReference type="EMBL" id="ML002106">
    <property type="protein sequence ID" value="RKO82774.1"/>
    <property type="molecule type" value="Genomic_DNA"/>
</dbReference>
<protein>
    <submittedName>
        <fullName evidence="3">Uncharacterized protein</fullName>
    </submittedName>
</protein>
<keyword evidence="4" id="KW-1185">Reference proteome</keyword>
<feature type="compositionally biased region" description="Acidic residues" evidence="1">
    <location>
        <begin position="246"/>
        <end position="283"/>
    </location>
</feature>
<feature type="compositionally biased region" description="Acidic residues" evidence="1">
    <location>
        <begin position="310"/>
        <end position="322"/>
    </location>
</feature>
<proteinExistence type="predicted"/>
<dbReference type="AlphaFoldDB" id="A0A4P9VTD5"/>
<feature type="chain" id="PRO_5020921505" evidence="2">
    <location>
        <begin position="18"/>
        <end position="322"/>
    </location>
</feature>
<organism evidence="3 4">
    <name type="scientific">Blyttiomyces helicus</name>
    <dbReference type="NCBI Taxonomy" id="388810"/>
    <lineage>
        <taxon>Eukaryota</taxon>
        <taxon>Fungi</taxon>
        <taxon>Fungi incertae sedis</taxon>
        <taxon>Chytridiomycota</taxon>
        <taxon>Chytridiomycota incertae sedis</taxon>
        <taxon>Chytridiomycetes</taxon>
        <taxon>Chytridiomycetes incertae sedis</taxon>
        <taxon>Blyttiomyces</taxon>
    </lineage>
</organism>
<evidence type="ECO:0000256" key="1">
    <source>
        <dbReference type="SAM" id="MobiDB-lite"/>
    </source>
</evidence>
<feature type="region of interest" description="Disordered" evidence="1">
    <location>
        <begin position="244"/>
        <end position="322"/>
    </location>
</feature>
<evidence type="ECO:0000313" key="4">
    <source>
        <dbReference type="Proteomes" id="UP000269721"/>
    </source>
</evidence>